<dbReference type="GO" id="GO:0051082">
    <property type="term" value="F:unfolded protein binding"/>
    <property type="evidence" value="ECO:0007669"/>
    <property type="project" value="TreeGrafter"/>
</dbReference>
<proteinExistence type="predicted"/>
<dbReference type="PROSITE" id="PS51203">
    <property type="entry name" value="CS"/>
    <property type="match status" value="1"/>
</dbReference>
<keyword evidence="2" id="KW-0963">Cytoplasm</keyword>
<dbReference type="GO" id="GO:0006457">
    <property type="term" value="P:protein folding"/>
    <property type="evidence" value="ECO:0007669"/>
    <property type="project" value="TreeGrafter"/>
</dbReference>
<dbReference type="Gene3D" id="2.60.40.790">
    <property type="match status" value="1"/>
</dbReference>
<dbReference type="CDD" id="cd06467">
    <property type="entry name" value="p23_NUDC_like"/>
    <property type="match status" value="1"/>
</dbReference>
<dbReference type="Pfam" id="PF04969">
    <property type="entry name" value="CS"/>
    <property type="match status" value="1"/>
</dbReference>
<organism evidence="4">
    <name type="scientific">Chrysotila carterae</name>
    <name type="common">Marine alga</name>
    <name type="synonym">Syracosphaera carterae</name>
    <dbReference type="NCBI Taxonomy" id="13221"/>
    <lineage>
        <taxon>Eukaryota</taxon>
        <taxon>Haptista</taxon>
        <taxon>Haptophyta</taxon>
        <taxon>Prymnesiophyceae</taxon>
        <taxon>Isochrysidales</taxon>
        <taxon>Isochrysidaceae</taxon>
        <taxon>Chrysotila</taxon>
    </lineage>
</organism>
<dbReference type="InterPro" id="IPR037898">
    <property type="entry name" value="NudC_fam"/>
</dbReference>
<comment type="subcellular location">
    <subcellularLocation>
        <location evidence="1">Cytoplasm</location>
    </subcellularLocation>
</comment>
<dbReference type="EMBL" id="HBIZ01024631">
    <property type="protein sequence ID" value="CAE0762992.1"/>
    <property type="molecule type" value="Transcribed_RNA"/>
</dbReference>
<dbReference type="GO" id="GO:0005737">
    <property type="term" value="C:cytoplasm"/>
    <property type="evidence" value="ECO:0007669"/>
    <property type="project" value="UniProtKB-SubCell"/>
</dbReference>
<protein>
    <recommendedName>
        <fullName evidence="3">CS domain-containing protein</fullName>
    </recommendedName>
</protein>
<name>A0A6S9VFZ0_CHRCT</name>
<dbReference type="PANTHER" id="PTHR12356:SF3">
    <property type="entry name" value="NUCLEAR MIGRATION PROTEIN NUDC"/>
    <property type="match status" value="1"/>
</dbReference>
<feature type="domain" description="CS" evidence="3">
    <location>
        <begin position="232"/>
        <end position="338"/>
    </location>
</feature>
<evidence type="ECO:0000256" key="1">
    <source>
        <dbReference type="ARBA" id="ARBA00004496"/>
    </source>
</evidence>
<gene>
    <name evidence="4" type="ORF">PCAR00345_LOCUS15604</name>
    <name evidence="5" type="ORF">PCAR00345_LOCUS15605</name>
</gene>
<evidence type="ECO:0000313" key="4">
    <source>
        <dbReference type="EMBL" id="CAE0762992.1"/>
    </source>
</evidence>
<dbReference type="PANTHER" id="PTHR12356">
    <property type="entry name" value="NUCLEAR MOVEMENT PROTEIN NUDC"/>
    <property type="match status" value="1"/>
</dbReference>
<sequence>MNAYNAFPLKGLSGDALEDFIAFRGEMQVDWDAKRPEIAACAAPPKATSRSDDLSNPTYCGWDDVAPIPSDDDPSWSVFGVSQTQEEEVKPQIRGGKKLTKEQRQKLKDEEQLREARESIRKRGWSENEVKWRSWLARRGRDVMVNDWNLSQYIDGECIPPSRDPFWLNANEKPLPDYEAGNDVENEEPEPVLTNLMGEVIAPKHAPLKPRRLKPLWSDVDGDALVRHTLGRKTDSYCWQQSTTQVHLELRVPEGTSARDCFVTMHPTRLCVRIGRDAKPILDEELFMRIYVGSNVDDDSSLWELQDKRVLVFHLTKWHRLKAGNVRDASRTWWRQCFVSETPFENSVPHNEYYNTREKR</sequence>
<dbReference type="InterPro" id="IPR007052">
    <property type="entry name" value="CS_dom"/>
</dbReference>
<accession>A0A6S9VFZ0</accession>
<dbReference type="EMBL" id="HBIZ01024632">
    <property type="protein sequence ID" value="CAE0762993.1"/>
    <property type="molecule type" value="Transcribed_RNA"/>
</dbReference>
<reference evidence="4" key="1">
    <citation type="submission" date="2021-01" db="EMBL/GenBank/DDBJ databases">
        <authorList>
            <person name="Corre E."/>
            <person name="Pelletier E."/>
            <person name="Niang G."/>
            <person name="Scheremetjew M."/>
            <person name="Finn R."/>
            <person name="Kale V."/>
            <person name="Holt S."/>
            <person name="Cochrane G."/>
            <person name="Meng A."/>
            <person name="Brown T."/>
            <person name="Cohen L."/>
        </authorList>
    </citation>
    <scope>NUCLEOTIDE SEQUENCE</scope>
    <source>
        <strain evidence="4">CCMP645</strain>
    </source>
</reference>
<dbReference type="InterPro" id="IPR008978">
    <property type="entry name" value="HSP20-like_chaperone"/>
</dbReference>
<dbReference type="AlphaFoldDB" id="A0A6S9VFZ0"/>
<evidence type="ECO:0000256" key="2">
    <source>
        <dbReference type="ARBA" id="ARBA00022490"/>
    </source>
</evidence>
<evidence type="ECO:0000313" key="5">
    <source>
        <dbReference type="EMBL" id="CAE0762993.1"/>
    </source>
</evidence>
<dbReference type="SUPFAM" id="SSF49764">
    <property type="entry name" value="HSP20-like chaperones"/>
    <property type="match status" value="1"/>
</dbReference>
<evidence type="ECO:0000259" key="3">
    <source>
        <dbReference type="PROSITE" id="PS51203"/>
    </source>
</evidence>